<proteinExistence type="predicted"/>
<dbReference type="RefSeq" id="WP_106089696.1">
    <property type="nucleotide sequence ID" value="NZ_PVNL01000051.1"/>
</dbReference>
<dbReference type="CDD" id="cd02440">
    <property type="entry name" value="AdoMet_MTases"/>
    <property type="match status" value="1"/>
</dbReference>
<protein>
    <submittedName>
        <fullName evidence="2">Methyltransferase domain protein</fullName>
    </submittedName>
</protein>
<dbReference type="GO" id="GO:0008168">
    <property type="term" value="F:methyltransferase activity"/>
    <property type="evidence" value="ECO:0007669"/>
    <property type="project" value="UniProtKB-KW"/>
</dbReference>
<dbReference type="Gene3D" id="3.40.50.150">
    <property type="entry name" value="Vaccinia Virus protein VP39"/>
    <property type="match status" value="1"/>
</dbReference>
<gene>
    <name evidence="2" type="ORF">ENSA7_26790</name>
</gene>
<evidence type="ECO:0000313" key="3">
    <source>
        <dbReference type="Proteomes" id="UP000238823"/>
    </source>
</evidence>
<dbReference type="Gene3D" id="2.20.130.10">
    <property type="entry name" value="CAC2371-like domains"/>
    <property type="match status" value="1"/>
</dbReference>
<evidence type="ECO:0000259" key="1">
    <source>
        <dbReference type="Pfam" id="PF13649"/>
    </source>
</evidence>
<dbReference type="OrthoDB" id="9811589at2"/>
<dbReference type="Pfam" id="PF13649">
    <property type="entry name" value="Methyltransf_25"/>
    <property type="match status" value="1"/>
</dbReference>
<keyword evidence="2" id="KW-0808">Transferase</keyword>
<dbReference type="AlphaFoldDB" id="A0A2S9YRJ9"/>
<comment type="caution">
    <text evidence="2">The sequence shown here is derived from an EMBL/GenBank/DDBJ whole genome shotgun (WGS) entry which is preliminary data.</text>
</comment>
<dbReference type="GO" id="GO:0032259">
    <property type="term" value="P:methylation"/>
    <property type="evidence" value="ECO:0007669"/>
    <property type="project" value="UniProtKB-KW"/>
</dbReference>
<dbReference type="InterPro" id="IPR041698">
    <property type="entry name" value="Methyltransf_25"/>
</dbReference>
<accession>A0A2S9YRJ9</accession>
<feature type="domain" description="Methyltransferase" evidence="1">
    <location>
        <begin position="34"/>
        <end position="131"/>
    </location>
</feature>
<organism evidence="2 3">
    <name type="scientific">Enhygromyxa salina</name>
    <dbReference type="NCBI Taxonomy" id="215803"/>
    <lineage>
        <taxon>Bacteria</taxon>
        <taxon>Pseudomonadati</taxon>
        <taxon>Myxococcota</taxon>
        <taxon>Polyangia</taxon>
        <taxon>Nannocystales</taxon>
        <taxon>Nannocystaceae</taxon>
        <taxon>Enhygromyxa</taxon>
    </lineage>
</organism>
<dbReference type="InterPro" id="IPR029063">
    <property type="entry name" value="SAM-dependent_MTases_sf"/>
</dbReference>
<reference evidence="2 3" key="1">
    <citation type="submission" date="2018-03" db="EMBL/GenBank/DDBJ databases">
        <title>Draft Genome Sequences of the Obligatory Marine Myxobacteria Enhygromyxa salina SWB007.</title>
        <authorList>
            <person name="Poehlein A."/>
            <person name="Moghaddam J.A."/>
            <person name="Harms H."/>
            <person name="Alanjari M."/>
            <person name="Koenig G.M."/>
            <person name="Daniel R."/>
            <person name="Schaeberle T.F."/>
        </authorList>
    </citation>
    <scope>NUCLEOTIDE SEQUENCE [LARGE SCALE GENOMIC DNA]</scope>
    <source>
        <strain evidence="2 3">SWB007</strain>
    </source>
</reference>
<dbReference type="Proteomes" id="UP000238823">
    <property type="component" value="Unassembled WGS sequence"/>
</dbReference>
<dbReference type="SUPFAM" id="SSF53335">
    <property type="entry name" value="S-adenosyl-L-methionine-dependent methyltransferases"/>
    <property type="match status" value="1"/>
</dbReference>
<keyword evidence="2" id="KW-0489">Methyltransferase</keyword>
<name>A0A2S9YRJ9_9BACT</name>
<dbReference type="EMBL" id="PVNL01000051">
    <property type="protein sequence ID" value="PRQ07689.1"/>
    <property type="molecule type" value="Genomic_DNA"/>
</dbReference>
<evidence type="ECO:0000313" key="2">
    <source>
        <dbReference type="EMBL" id="PRQ07689.1"/>
    </source>
</evidence>
<sequence>MSTDYPARFYAAVHDGNPGDVDFYRERCAGSLAIVELGCGDARVLGALAEHSNPGVRVGVDIDAQLLELAAARAPGIEFVCADMCSVGVEQLGGRRFDRVIIPYGGLYCLLTEAAVAATLAKVVELLADDGLLLLDVWAADGFHAEADPDDQDPSWLERVKIIELDGHRYEVLERSSWDKPHQRIDATYLHVRVGAEEAIEGTLCQRYLLADQLRSALELAGLEIVELAGGFNGQPYTGESELMVVSARRRRGL</sequence>